<dbReference type="Proteomes" id="UP000499080">
    <property type="component" value="Unassembled WGS sequence"/>
</dbReference>
<protein>
    <submittedName>
        <fullName evidence="1">Uncharacterized protein</fullName>
    </submittedName>
</protein>
<organism evidence="1 2">
    <name type="scientific">Araneus ventricosus</name>
    <name type="common">Orbweaver spider</name>
    <name type="synonym">Epeira ventricosa</name>
    <dbReference type="NCBI Taxonomy" id="182803"/>
    <lineage>
        <taxon>Eukaryota</taxon>
        <taxon>Metazoa</taxon>
        <taxon>Ecdysozoa</taxon>
        <taxon>Arthropoda</taxon>
        <taxon>Chelicerata</taxon>
        <taxon>Arachnida</taxon>
        <taxon>Araneae</taxon>
        <taxon>Araneomorphae</taxon>
        <taxon>Entelegynae</taxon>
        <taxon>Araneoidea</taxon>
        <taxon>Araneidae</taxon>
        <taxon>Araneus</taxon>
    </lineage>
</organism>
<sequence length="162" mass="18537">MGRFARQGAQSPRQGMTCSTGESVMKLVSNFRQIIIYQLKLNTPYKTFPDGIQIFSRRGVPAPHGPPSGATPDRDTSWKALSLISSDRPHLVNNRHHLCLSRGVLENGRRTLPKFTALFNEENTKGIFLWSFDVYETFRVPLLMADHRFHHHAWALEHNIRS</sequence>
<evidence type="ECO:0000313" key="2">
    <source>
        <dbReference type="Proteomes" id="UP000499080"/>
    </source>
</evidence>
<name>A0A4Y2R9R0_ARAVE</name>
<dbReference type="EMBL" id="BGPR01016275">
    <property type="protein sequence ID" value="GBN72443.1"/>
    <property type="molecule type" value="Genomic_DNA"/>
</dbReference>
<gene>
    <name evidence="1" type="ORF">AVEN_26669_1</name>
</gene>
<comment type="caution">
    <text evidence="1">The sequence shown here is derived from an EMBL/GenBank/DDBJ whole genome shotgun (WGS) entry which is preliminary data.</text>
</comment>
<dbReference type="AlphaFoldDB" id="A0A4Y2R9R0"/>
<reference evidence="1 2" key="1">
    <citation type="journal article" date="2019" name="Sci. Rep.">
        <title>Orb-weaving spider Araneus ventricosus genome elucidates the spidroin gene catalogue.</title>
        <authorList>
            <person name="Kono N."/>
            <person name="Nakamura H."/>
            <person name="Ohtoshi R."/>
            <person name="Moran D.A.P."/>
            <person name="Shinohara A."/>
            <person name="Yoshida Y."/>
            <person name="Fujiwara M."/>
            <person name="Mori M."/>
            <person name="Tomita M."/>
            <person name="Arakawa K."/>
        </authorList>
    </citation>
    <scope>NUCLEOTIDE SEQUENCE [LARGE SCALE GENOMIC DNA]</scope>
</reference>
<proteinExistence type="predicted"/>
<evidence type="ECO:0000313" key="1">
    <source>
        <dbReference type="EMBL" id="GBN72443.1"/>
    </source>
</evidence>
<keyword evidence="2" id="KW-1185">Reference proteome</keyword>
<accession>A0A4Y2R9R0</accession>